<dbReference type="Pfam" id="PF02775">
    <property type="entry name" value="TPP_enzyme_C"/>
    <property type="match status" value="1"/>
</dbReference>
<proteinExistence type="predicted"/>
<dbReference type="PANTHER" id="PTHR48084:SF3">
    <property type="entry name" value="SUBUNIT OF PYRUVATE:FLAVODOXIN OXIDOREDUCTASE"/>
    <property type="match status" value="1"/>
</dbReference>
<sequence>MNVVYERSEHLLPVASSYCPGCHHGTVEKLIVEVAQELGIADKMAVVFGIGCYTMAGFYMNVDMLPALHGRGAAVGTGFKRVRPYEPLVVLQGDGDAAAIGMAETIHAAARGENFMVIMVNNSVYGMTGGQMGPTTLLGQKTTTSPYGRSVKNSGYPMRTAEIIATLDAPRLVARTAVHTPKNVQQTRRLIKKGLEMQLDGGGYTFLEIVSACPTSWKVKPKDIVQYIDEKVLPVFPLGVFKDE</sequence>
<feature type="domain" description="Thiamine pyrophosphate enzyme TPP-binding" evidence="2">
    <location>
        <begin position="49"/>
        <end position="208"/>
    </location>
</feature>
<dbReference type="PANTHER" id="PTHR48084">
    <property type="entry name" value="2-OXOGLUTARATE OXIDOREDUCTASE SUBUNIT KORB-RELATED"/>
    <property type="match status" value="1"/>
</dbReference>
<evidence type="ECO:0000313" key="4">
    <source>
        <dbReference type="Proteomes" id="UP001652394"/>
    </source>
</evidence>
<evidence type="ECO:0000259" key="2">
    <source>
        <dbReference type="Pfam" id="PF02775"/>
    </source>
</evidence>
<keyword evidence="1" id="KW-0560">Oxidoreductase</keyword>
<dbReference type="EMBL" id="JAOQJX010000002">
    <property type="protein sequence ID" value="MCU6746399.1"/>
    <property type="molecule type" value="Genomic_DNA"/>
</dbReference>
<dbReference type="InterPro" id="IPR011766">
    <property type="entry name" value="TPP_enzyme_TPP-bd"/>
</dbReference>
<accession>A0ABT2T809</accession>
<evidence type="ECO:0000256" key="1">
    <source>
        <dbReference type="ARBA" id="ARBA00023002"/>
    </source>
</evidence>
<gene>
    <name evidence="3" type="ORF">OCV51_01790</name>
</gene>
<reference evidence="3 4" key="1">
    <citation type="journal article" date="2021" name="ISME Commun">
        <title>Automated analysis of genomic sequences facilitates high-throughput and comprehensive description of bacteria.</title>
        <authorList>
            <person name="Hitch T.C.A."/>
        </authorList>
    </citation>
    <scope>NUCLEOTIDE SEQUENCE [LARGE SCALE GENOMIC DNA]</scope>
    <source>
        <strain evidence="3 4">H2_18</strain>
    </source>
</reference>
<dbReference type="InterPro" id="IPR029061">
    <property type="entry name" value="THDP-binding"/>
</dbReference>
<dbReference type="Gene3D" id="3.40.50.970">
    <property type="match status" value="1"/>
</dbReference>
<dbReference type="Proteomes" id="UP001652394">
    <property type="component" value="Unassembled WGS sequence"/>
</dbReference>
<organism evidence="3 4">
    <name type="scientific">Faecalicatena acetigenes</name>
    <dbReference type="NCBI Taxonomy" id="2981790"/>
    <lineage>
        <taxon>Bacteria</taxon>
        <taxon>Bacillati</taxon>
        <taxon>Bacillota</taxon>
        <taxon>Clostridia</taxon>
        <taxon>Lachnospirales</taxon>
        <taxon>Lachnospiraceae</taxon>
        <taxon>Faecalicatena</taxon>
    </lineage>
</organism>
<protein>
    <submittedName>
        <fullName evidence="3">Thiamine pyrophosphate-dependent enzyme</fullName>
    </submittedName>
</protein>
<dbReference type="InterPro" id="IPR051457">
    <property type="entry name" value="2-oxoacid:Fd_oxidoreductase"/>
</dbReference>
<comment type="caution">
    <text evidence="3">The sequence shown here is derived from an EMBL/GenBank/DDBJ whole genome shotgun (WGS) entry which is preliminary data.</text>
</comment>
<dbReference type="RefSeq" id="WP_059068505.1">
    <property type="nucleotide sequence ID" value="NZ_JAOQJX010000002.1"/>
</dbReference>
<name>A0ABT2T809_9FIRM</name>
<keyword evidence="4" id="KW-1185">Reference proteome</keyword>
<dbReference type="SUPFAM" id="SSF52518">
    <property type="entry name" value="Thiamin diphosphate-binding fold (THDP-binding)"/>
    <property type="match status" value="1"/>
</dbReference>
<evidence type="ECO:0000313" key="3">
    <source>
        <dbReference type="EMBL" id="MCU6746399.1"/>
    </source>
</evidence>